<dbReference type="PANTHER" id="PTHR48006">
    <property type="entry name" value="LEUCINE-RICH REPEAT-CONTAINING PROTEIN DDB_G0281931-RELATED"/>
    <property type="match status" value="1"/>
</dbReference>
<gene>
    <name evidence="2" type="ORF">V6N11_053510</name>
</gene>
<dbReference type="PANTHER" id="PTHR48006:SF66">
    <property type="entry name" value="PROTEIN KINASE DOMAIN-CONTAINING PROTEIN"/>
    <property type="match status" value="1"/>
</dbReference>
<dbReference type="InterPro" id="IPR011009">
    <property type="entry name" value="Kinase-like_dom_sf"/>
</dbReference>
<evidence type="ECO:0000313" key="3">
    <source>
        <dbReference type="Proteomes" id="UP001396334"/>
    </source>
</evidence>
<dbReference type="EMBL" id="JBBPBN010000001">
    <property type="protein sequence ID" value="KAK9047671.1"/>
    <property type="molecule type" value="Genomic_DNA"/>
</dbReference>
<keyword evidence="3" id="KW-1185">Reference proteome</keyword>
<dbReference type="InterPro" id="IPR051824">
    <property type="entry name" value="LRR_Rcpt-Like_S/T_Kinase"/>
</dbReference>
<organism evidence="2 3">
    <name type="scientific">Hibiscus sabdariffa</name>
    <name type="common">roselle</name>
    <dbReference type="NCBI Taxonomy" id="183260"/>
    <lineage>
        <taxon>Eukaryota</taxon>
        <taxon>Viridiplantae</taxon>
        <taxon>Streptophyta</taxon>
        <taxon>Embryophyta</taxon>
        <taxon>Tracheophyta</taxon>
        <taxon>Spermatophyta</taxon>
        <taxon>Magnoliopsida</taxon>
        <taxon>eudicotyledons</taxon>
        <taxon>Gunneridae</taxon>
        <taxon>Pentapetalae</taxon>
        <taxon>rosids</taxon>
        <taxon>malvids</taxon>
        <taxon>Malvales</taxon>
        <taxon>Malvaceae</taxon>
        <taxon>Malvoideae</taxon>
        <taxon>Hibiscus</taxon>
    </lineage>
</organism>
<reference evidence="2 3" key="1">
    <citation type="journal article" date="2024" name="G3 (Bethesda)">
        <title>Genome assembly of Hibiscus sabdariffa L. provides insights into metabolisms of medicinal natural products.</title>
        <authorList>
            <person name="Kim T."/>
        </authorList>
    </citation>
    <scope>NUCLEOTIDE SEQUENCE [LARGE SCALE GENOMIC DNA]</scope>
    <source>
        <strain evidence="2">TK-2024</strain>
        <tissue evidence="2">Old leaves</tissue>
    </source>
</reference>
<dbReference type="SUPFAM" id="SSF56112">
    <property type="entry name" value="Protein kinase-like (PK-like)"/>
    <property type="match status" value="1"/>
</dbReference>
<proteinExistence type="predicted"/>
<name>A0ABR2UD82_9ROSI</name>
<protein>
    <submittedName>
        <fullName evidence="2">Uncharacterized protein</fullName>
    </submittedName>
</protein>
<evidence type="ECO:0000256" key="1">
    <source>
        <dbReference type="ARBA" id="ARBA00004479"/>
    </source>
</evidence>
<dbReference type="Proteomes" id="UP001396334">
    <property type="component" value="Unassembled WGS sequence"/>
</dbReference>
<accession>A0ABR2UD82</accession>
<dbReference type="Gene3D" id="1.10.510.10">
    <property type="entry name" value="Transferase(Phosphotransferase) domain 1"/>
    <property type="match status" value="1"/>
</dbReference>
<comment type="subcellular location">
    <subcellularLocation>
        <location evidence="1">Membrane</location>
        <topology evidence="1">Single-pass type I membrane protein</topology>
    </subcellularLocation>
</comment>
<comment type="caution">
    <text evidence="2">The sequence shown here is derived from an EMBL/GenBank/DDBJ whole genome shotgun (WGS) entry which is preliminary data.</text>
</comment>
<sequence length="94" mass="10324">MGLSTYKAYVHSFGIVAGKNNTKYQLEEDYAPVLQQKGNLMELVDPRLGAVFNEAEANRMTRVALLCTNSSPALRPTMSEAVNMLVPCRSNPCS</sequence>
<evidence type="ECO:0000313" key="2">
    <source>
        <dbReference type="EMBL" id="KAK9047671.1"/>
    </source>
</evidence>